<dbReference type="EMBL" id="CM000913">
    <property type="protein sequence ID" value="EFG05604.1"/>
    <property type="molecule type" value="Genomic_DNA"/>
</dbReference>
<evidence type="ECO:0000313" key="2">
    <source>
        <dbReference type="Proteomes" id="UP000002357"/>
    </source>
</evidence>
<name>E2Q9I4_STRCL</name>
<reference evidence="1 2" key="1">
    <citation type="journal article" date="2010" name="Genome Biol. Evol.">
        <title>The sequence of a 1.8-mb bacterial linear plasmid reveals a rich evolutionary reservoir of secondary metabolic pathways.</title>
        <authorList>
            <person name="Medema M.H."/>
            <person name="Trefzer A."/>
            <person name="Kovalchuk A."/>
            <person name="van den Berg M."/>
            <person name="Mueller U."/>
            <person name="Heijne W."/>
            <person name="Wu L."/>
            <person name="Alam M.T."/>
            <person name="Ronning C.M."/>
            <person name="Nierman W.C."/>
            <person name="Bovenberg R.A.L."/>
            <person name="Breitling R."/>
            <person name="Takano E."/>
        </authorList>
    </citation>
    <scope>NUCLEOTIDE SEQUENCE [LARGE SCALE GENOMIC DNA]</scope>
    <source>
        <strain evidence="2">ATCC 27064 / DSM 738 / JCM 4710 / NBRC 13307 / NCIMB 12785 / NRRL 3585 / VKM Ac-602</strain>
    </source>
</reference>
<sequence length="87" mass="9762">MIGLWVKIPGTTSPRHLGGAVRADAESCRRCGHWSTGVLRQEWRTQAVRDSRQVRSFLGVKPHGGRETSSTRTRQVILHRRLTKGCA</sequence>
<keyword evidence="2" id="KW-1185">Reference proteome</keyword>
<accession>E2Q9I4</accession>
<organism evidence="1 2">
    <name type="scientific">Streptomyces clavuligerus</name>
    <dbReference type="NCBI Taxonomy" id="1901"/>
    <lineage>
        <taxon>Bacteria</taxon>
        <taxon>Bacillati</taxon>
        <taxon>Actinomycetota</taxon>
        <taxon>Actinomycetes</taxon>
        <taxon>Kitasatosporales</taxon>
        <taxon>Streptomycetaceae</taxon>
        <taxon>Streptomyces</taxon>
    </lineage>
</organism>
<protein>
    <submittedName>
        <fullName evidence="1">Uncharacterized protein</fullName>
    </submittedName>
</protein>
<gene>
    <name evidence="1" type="ORF">SCLAV_0528</name>
</gene>
<proteinExistence type="predicted"/>
<evidence type="ECO:0000313" key="1">
    <source>
        <dbReference type="EMBL" id="EFG05604.1"/>
    </source>
</evidence>
<dbReference type="AlphaFoldDB" id="E2Q9I4"/>
<dbReference type="Proteomes" id="UP000002357">
    <property type="component" value="Chromosome"/>
</dbReference>